<dbReference type="PANTHER" id="PTHR34978:SF3">
    <property type="entry name" value="SLR0241 PROTEIN"/>
    <property type="match status" value="1"/>
</dbReference>
<dbReference type="Proteomes" id="UP000251800">
    <property type="component" value="Unassembled WGS sequence"/>
</dbReference>
<keyword evidence="1" id="KW-0812">Transmembrane</keyword>
<dbReference type="CDD" id="cd07326">
    <property type="entry name" value="M56_BlaR1_MecR1_like"/>
    <property type="match status" value="1"/>
</dbReference>
<name>A0A383XRE5_9GAMM</name>
<dbReference type="Gene3D" id="3.30.2010.10">
    <property type="entry name" value="Metalloproteases ('zincins'), catalytic domain"/>
    <property type="match status" value="1"/>
</dbReference>
<keyword evidence="1" id="KW-1133">Transmembrane helix</keyword>
<dbReference type="PANTHER" id="PTHR34978">
    <property type="entry name" value="POSSIBLE SENSOR-TRANSDUCER PROTEIN BLAR"/>
    <property type="match status" value="1"/>
</dbReference>
<dbReference type="AlphaFoldDB" id="A0A383XRE5"/>
<protein>
    <recommendedName>
        <fullName evidence="2">Peptidase M56 domain-containing protein</fullName>
    </recommendedName>
</protein>
<feature type="domain" description="Peptidase M56" evidence="2">
    <location>
        <begin position="132"/>
        <end position="276"/>
    </location>
</feature>
<feature type="transmembrane region" description="Helical" evidence="1">
    <location>
        <begin position="100"/>
        <end position="120"/>
    </location>
</feature>
<keyword evidence="4" id="KW-1185">Reference proteome</keyword>
<dbReference type="InterPro" id="IPR052173">
    <property type="entry name" value="Beta-lactam_resp_regulator"/>
</dbReference>
<evidence type="ECO:0000313" key="4">
    <source>
        <dbReference type="Proteomes" id="UP000251800"/>
    </source>
</evidence>
<proteinExistence type="predicted"/>
<sequence length="319" mass="34137">MPPNDELVALALLLLGCFVLVSTVLAVLSVAIRPLVNGWPASARLRASTLLLVSPVISASALAMLASAPHLWATVMDHCALHAADHGCGWHLPIEGTRSAGMTLATVLSVFAPLMSFKAARVISQHRRLQRLLALARFDHDLGAFRLPIAAPMAFTAGLLRPGIYLSDGLLDALNSGQIQQVLAHEQAHVARRDGLLKLGLSVLSAGHWPAVRRQLFRDWELACEQRCDAAAAETPSKATDLAECLVRVGRLTLAHQPVGPSVCRLDGGHLEQRIWALLEPAERPSRTSHLLLAAAFAAVLTTVASLAPPVHLLLEQIT</sequence>
<gene>
    <name evidence="3" type="ORF">DEH80_13315</name>
</gene>
<dbReference type="RefSeq" id="WP_109721002.1">
    <property type="nucleotide sequence ID" value="NZ_QEQK01000012.1"/>
</dbReference>
<reference evidence="3 4" key="1">
    <citation type="submission" date="2018-05" db="EMBL/GenBank/DDBJ databases">
        <title>Abyssibacter profundi OUC007T gen. nov., sp. nov, a marine bacterium isolated from seawater of the Mariana Trench.</title>
        <authorList>
            <person name="Zhou S."/>
        </authorList>
    </citation>
    <scope>NUCLEOTIDE SEQUENCE [LARGE SCALE GENOMIC DNA]</scope>
    <source>
        <strain evidence="3 4">OUC007</strain>
    </source>
</reference>
<dbReference type="InterPro" id="IPR008756">
    <property type="entry name" value="Peptidase_M56"/>
</dbReference>
<feature type="transmembrane region" description="Helical" evidence="1">
    <location>
        <begin position="12"/>
        <end position="36"/>
    </location>
</feature>
<accession>A0A383XRE5</accession>
<feature type="transmembrane region" description="Helical" evidence="1">
    <location>
        <begin position="48"/>
        <end position="68"/>
    </location>
</feature>
<dbReference type="EMBL" id="QEQK01000012">
    <property type="protein sequence ID" value="PWN55199.1"/>
    <property type="molecule type" value="Genomic_DNA"/>
</dbReference>
<comment type="caution">
    <text evidence="3">The sequence shown here is derived from an EMBL/GenBank/DDBJ whole genome shotgun (WGS) entry which is preliminary data.</text>
</comment>
<keyword evidence="1" id="KW-0472">Membrane</keyword>
<dbReference type="Pfam" id="PF05569">
    <property type="entry name" value="Peptidase_M56"/>
    <property type="match status" value="1"/>
</dbReference>
<feature type="transmembrane region" description="Helical" evidence="1">
    <location>
        <begin position="291"/>
        <end position="315"/>
    </location>
</feature>
<evidence type="ECO:0000259" key="2">
    <source>
        <dbReference type="Pfam" id="PF05569"/>
    </source>
</evidence>
<evidence type="ECO:0000313" key="3">
    <source>
        <dbReference type="EMBL" id="PWN55199.1"/>
    </source>
</evidence>
<organism evidence="3 4">
    <name type="scientific">Abyssibacter profundi</name>
    <dbReference type="NCBI Taxonomy" id="2182787"/>
    <lineage>
        <taxon>Bacteria</taxon>
        <taxon>Pseudomonadati</taxon>
        <taxon>Pseudomonadota</taxon>
        <taxon>Gammaproteobacteria</taxon>
        <taxon>Chromatiales</taxon>
        <taxon>Oceanococcaceae</taxon>
        <taxon>Abyssibacter</taxon>
    </lineage>
</organism>
<dbReference type="OrthoDB" id="7057814at2"/>
<evidence type="ECO:0000256" key="1">
    <source>
        <dbReference type="SAM" id="Phobius"/>
    </source>
</evidence>